<dbReference type="OrthoDB" id="9799024at2"/>
<dbReference type="Proteomes" id="UP000324853">
    <property type="component" value="Unassembled WGS sequence"/>
</dbReference>
<dbReference type="GO" id="GO:0016831">
    <property type="term" value="F:carboxy-lyase activity"/>
    <property type="evidence" value="ECO:0007669"/>
    <property type="project" value="InterPro"/>
</dbReference>
<organism evidence="3 4">
    <name type="scientific">Bradyrhizobium cytisi</name>
    <dbReference type="NCBI Taxonomy" id="515489"/>
    <lineage>
        <taxon>Bacteria</taxon>
        <taxon>Pseudomonadati</taxon>
        <taxon>Pseudomonadota</taxon>
        <taxon>Alphaproteobacteria</taxon>
        <taxon>Hyphomicrobiales</taxon>
        <taxon>Nitrobacteraceae</taxon>
        <taxon>Bradyrhizobium</taxon>
    </lineage>
</organism>
<dbReference type="GO" id="GO:0005737">
    <property type="term" value="C:cytoplasm"/>
    <property type="evidence" value="ECO:0007669"/>
    <property type="project" value="TreeGrafter"/>
</dbReference>
<dbReference type="Pfam" id="PF04909">
    <property type="entry name" value="Amidohydro_2"/>
    <property type="match status" value="1"/>
</dbReference>
<dbReference type="SUPFAM" id="SSF51556">
    <property type="entry name" value="Metallo-dependent hydrolases"/>
    <property type="match status" value="1"/>
</dbReference>
<name>A0A5S4VV21_9BRAD</name>
<dbReference type="GO" id="GO:0016787">
    <property type="term" value="F:hydrolase activity"/>
    <property type="evidence" value="ECO:0007669"/>
    <property type="project" value="UniProtKB-KW"/>
</dbReference>
<evidence type="ECO:0000313" key="4">
    <source>
        <dbReference type="Proteomes" id="UP000324853"/>
    </source>
</evidence>
<keyword evidence="3" id="KW-0378">Hydrolase</keyword>
<dbReference type="RefSeq" id="WP_148756634.1">
    <property type="nucleotide sequence ID" value="NZ_VSSR01000132.1"/>
</dbReference>
<keyword evidence="1" id="KW-0456">Lyase</keyword>
<dbReference type="InterPro" id="IPR006680">
    <property type="entry name" value="Amidohydro-rel"/>
</dbReference>
<feature type="domain" description="Amidohydrolase-related" evidence="2">
    <location>
        <begin position="21"/>
        <end position="367"/>
    </location>
</feature>
<dbReference type="Gene3D" id="3.20.20.140">
    <property type="entry name" value="Metal-dependent hydrolases"/>
    <property type="match status" value="1"/>
</dbReference>
<gene>
    <name evidence="3" type="ORF">FXB38_41495</name>
</gene>
<proteinExistence type="predicted"/>
<evidence type="ECO:0000259" key="2">
    <source>
        <dbReference type="Pfam" id="PF04909"/>
    </source>
</evidence>
<dbReference type="EMBL" id="VSSR01000132">
    <property type="protein sequence ID" value="TYL70484.1"/>
    <property type="molecule type" value="Genomic_DNA"/>
</dbReference>
<evidence type="ECO:0000313" key="3">
    <source>
        <dbReference type="EMBL" id="TYL70484.1"/>
    </source>
</evidence>
<dbReference type="PANTHER" id="PTHR21240">
    <property type="entry name" value="2-AMINO-3-CARBOXYLMUCONATE-6-SEMIALDEHYDE DECARBOXYLASE"/>
    <property type="match status" value="1"/>
</dbReference>
<dbReference type="AlphaFoldDB" id="A0A5S4VV21"/>
<dbReference type="PANTHER" id="PTHR21240:SF28">
    <property type="entry name" value="ISO-OROTATE DECARBOXYLASE (EUROFUNG)"/>
    <property type="match status" value="1"/>
</dbReference>
<keyword evidence="4" id="KW-1185">Reference proteome</keyword>
<reference evidence="3 4" key="1">
    <citation type="submission" date="2019-08" db="EMBL/GenBank/DDBJ databases">
        <title>Bradyrhizobium hipponensis sp. nov., a rhizobium isolated from a Lupinus angustifolius root nodule in Tunisia.</title>
        <authorList>
            <person name="Off K."/>
            <person name="Rejili M."/>
            <person name="Mars M."/>
            <person name="Brachmann A."/>
            <person name="Marin M."/>
        </authorList>
    </citation>
    <scope>NUCLEOTIDE SEQUENCE [LARGE SCALE GENOMIC DNA]</scope>
    <source>
        <strain evidence="3 4">CTAW11</strain>
    </source>
</reference>
<dbReference type="InterPro" id="IPR032466">
    <property type="entry name" value="Metal_Hydrolase"/>
</dbReference>
<dbReference type="InterPro" id="IPR032465">
    <property type="entry name" value="ACMSD"/>
</dbReference>
<accession>A0A5S4VV21</accession>
<protein>
    <submittedName>
        <fullName evidence="3">Amidohydrolase</fullName>
    </submittedName>
</protein>
<dbReference type="GO" id="GO:0019748">
    <property type="term" value="P:secondary metabolic process"/>
    <property type="evidence" value="ECO:0007669"/>
    <property type="project" value="TreeGrafter"/>
</dbReference>
<evidence type="ECO:0000256" key="1">
    <source>
        <dbReference type="ARBA" id="ARBA00023239"/>
    </source>
</evidence>
<sequence length="372" mass="43238">MNKRIERPTLQGAAKIKQRRVDCDIHPAVRSYSDLYPYLSQRWKLHLEDYGVRFRVPFVGASRFPQANPAISRRDAWPPEGGPPGSSLSFMQKQYLDPCGIDYGILFVLSPDGMMERNLEFGTALCSAVNQWQYNEWTQKDRRLKGSLLVNGEDVEGAIAEIEMWAGKTDFVQISMTCRGVEPLGRKRYWPIYEAAVRHGLPLGLHLSGDSGSPGGAGWPSFYQESHHRFSFVHRELLTSFVFEGAFERFPKLKVVLVEGGFAWISAWCWRADRQWLRMRDEVPHLKRPPSEYVKQAVYITTQPMDEPERPNDLRDVMSWFGWDRFLFASDYPHWDWDDPKQAFKCSLSDWERRMIYSANAEELYRFEFGNG</sequence>
<comment type="caution">
    <text evidence="3">The sequence shown here is derived from an EMBL/GenBank/DDBJ whole genome shotgun (WGS) entry which is preliminary data.</text>
</comment>